<reference evidence="2" key="1">
    <citation type="submission" date="2022-07" db="EMBL/GenBank/DDBJ databases">
        <title>Genome Sequence of Leucocoprinus birnbaumii.</title>
        <authorList>
            <person name="Buettner E."/>
        </authorList>
    </citation>
    <scope>NUCLEOTIDE SEQUENCE</scope>
    <source>
        <strain evidence="2">VT141</strain>
    </source>
</reference>
<dbReference type="Proteomes" id="UP001213000">
    <property type="component" value="Unassembled WGS sequence"/>
</dbReference>
<name>A0AAD5VYC5_9AGAR</name>
<protein>
    <submittedName>
        <fullName evidence="2">Uncharacterized protein</fullName>
    </submittedName>
</protein>
<proteinExistence type="predicted"/>
<evidence type="ECO:0000313" key="3">
    <source>
        <dbReference type="Proteomes" id="UP001213000"/>
    </source>
</evidence>
<evidence type="ECO:0000256" key="1">
    <source>
        <dbReference type="SAM" id="MobiDB-lite"/>
    </source>
</evidence>
<feature type="compositionally biased region" description="Basic and acidic residues" evidence="1">
    <location>
        <begin position="101"/>
        <end position="111"/>
    </location>
</feature>
<organism evidence="2 3">
    <name type="scientific">Leucocoprinus birnbaumii</name>
    <dbReference type="NCBI Taxonomy" id="56174"/>
    <lineage>
        <taxon>Eukaryota</taxon>
        <taxon>Fungi</taxon>
        <taxon>Dikarya</taxon>
        <taxon>Basidiomycota</taxon>
        <taxon>Agaricomycotina</taxon>
        <taxon>Agaricomycetes</taxon>
        <taxon>Agaricomycetidae</taxon>
        <taxon>Agaricales</taxon>
        <taxon>Agaricineae</taxon>
        <taxon>Agaricaceae</taxon>
        <taxon>Leucocoprinus</taxon>
    </lineage>
</organism>
<keyword evidence="3" id="KW-1185">Reference proteome</keyword>
<dbReference type="AlphaFoldDB" id="A0AAD5VYC5"/>
<gene>
    <name evidence="2" type="ORF">NP233_g5781</name>
</gene>
<dbReference type="EMBL" id="JANIEX010000351">
    <property type="protein sequence ID" value="KAJ3568346.1"/>
    <property type="molecule type" value="Genomic_DNA"/>
</dbReference>
<sequence>MYSFDSVVGSSSSSTLYVTLYMTLLCTYALGLSPLTEAPTSSTIEGLPLQGWLTKNHSIETLRASMALSFRGDNHGPRSLYLLITRSSSGVPQDITQTQRVPRDTRRYHPP</sequence>
<evidence type="ECO:0000313" key="2">
    <source>
        <dbReference type="EMBL" id="KAJ3568346.1"/>
    </source>
</evidence>
<comment type="caution">
    <text evidence="2">The sequence shown here is derived from an EMBL/GenBank/DDBJ whole genome shotgun (WGS) entry which is preliminary data.</text>
</comment>
<feature type="region of interest" description="Disordered" evidence="1">
    <location>
        <begin position="91"/>
        <end position="111"/>
    </location>
</feature>
<feature type="compositionally biased region" description="Polar residues" evidence="1">
    <location>
        <begin position="91"/>
        <end position="100"/>
    </location>
</feature>
<accession>A0AAD5VYC5</accession>